<keyword evidence="9" id="KW-1185">Reference proteome</keyword>
<dbReference type="InterPro" id="IPR013249">
    <property type="entry name" value="RNA_pol_sigma70_r4_t2"/>
</dbReference>
<feature type="domain" description="RNA polymerase sigma-70 region 2" evidence="6">
    <location>
        <begin position="14"/>
        <end position="72"/>
    </location>
</feature>
<evidence type="ECO:0000259" key="7">
    <source>
        <dbReference type="Pfam" id="PF08281"/>
    </source>
</evidence>
<evidence type="ECO:0000259" key="6">
    <source>
        <dbReference type="Pfam" id="PF04542"/>
    </source>
</evidence>
<dbReference type="Pfam" id="PF08281">
    <property type="entry name" value="Sigma70_r4_2"/>
    <property type="match status" value="1"/>
</dbReference>
<dbReference type="AlphaFoldDB" id="A0A8J3Z3Q0"/>
<evidence type="ECO:0000313" key="9">
    <source>
        <dbReference type="Proteomes" id="UP000612585"/>
    </source>
</evidence>
<dbReference type="Gene3D" id="1.10.1740.10">
    <property type="match status" value="1"/>
</dbReference>
<dbReference type="InterPro" id="IPR013324">
    <property type="entry name" value="RNA_pol_sigma_r3/r4-like"/>
</dbReference>
<dbReference type="InterPro" id="IPR013325">
    <property type="entry name" value="RNA_pol_sigma_r2"/>
</dbReference>
<gene>
    <name evidence="8" type="primary">rpoE_11</name>
    <name evidence="8" type="ORF">Vau01_033230</name>
</gene>
<dbReference type="GO" id="GO:0016987">
    <property type="term" value="F:sigma factor activity"/>
    <property type="evidence" value="ECO:0007669"/>
    <property type="project" value="UniProtKB-KW"/>
</dbReference>
<dbReference type="Pfam" id="PF04542">
    <property type="entry name" value="Sigma70_r2"/>
    <property type="match status" value="1"/>
</dbReference>
<comment type="similarity">
    <text evidence="1">Belongs to the sigma-70 factor family. ECF subfamily.</text>
</comment>
<dbReference type="PANTHER" id="PTHR43133:SF50">
    <property type="entry name" value="ECF RNA POLYMERASE SIGMA FACTOR SIGM"/>
    <property type="match status" value="1"/>
</dbReference>
<name>A0A8J3Z3Q0_9ACTN</name>
<evidence type="ECO:0000313" key="8">
    <source>
        <dbReference type="EMBL" id="GIJ55807.1"/>
    </source>
</evidence>
<dbReference type="SUPFAM" id="SSF88659">
    <property type="entry name" value="Sigma3 and sigma4 domains of RNA polymerase sigma factors"/>
    <property type="match status" value="1"/>
</dbReference>
<dbReference type="Proteomes" id="UP000612585">
    <property type="component" value="Unassembled WGS sequence"/>
</dbReference>
<dbReference type="GO" id="GO:0003677">
    <property type="term" value="F:DNA binding"/>
    <property type="evidence" value="ECO:0007669"/>
    <property type="project" value="UniProtKB-KW"/>
</dbReference>
<dbReference type="InterPro" id="IPR039425">
    <property type="entry name" value="RNA_pol_sigma-70-like"/>
</dbReference>
<evidence type="ECO:0000256" key="3">
    <source>
        <dbReference type="ARBA" id="ARBA00023082"/>
    </source>
</evidence>
<evidence type="ECO:0000256" key="4">
    <source>
        <dbReference type="ARBA" id="ARBA00023125"/>
    </source>
</evidence>
<feature type="domain" description="RNA polymerase sigma factor 70 region 4 type 2" evidence="7">
    <location>
        <begin position="108"/>
        <end position="157"/>
    </location>
</feature>
<evidence type="ECO:0000256" key="5">
    <source>
        <dbReference type="ARBA" id="ARBA00023163"/>
    </source>
</evidence>
<dbReference type="GO" id="GO:0006352">
    <property type="term" value="P:DNA-templated transcription initiation"/>
    <property type="evidence" value="ECO:0007669"/>
    <property type="project" value="InterPro"/>
</dbReference>
<evidence type="ECO:0000256" key="1">
    <source>
        <dbReference type="ARBA" id="ARBA00010641"/>
    </source>
</evidence>
<keyword evidence="2" id="KW-0805">Transcription regulation</keyword>
<keyword evidence="4" id="KW-0238">DNA-binding</keyword>
<dbReference type="CDD" id="cd06171">
    <property type="entry name" value="Sigma70_r4"/>
    <property type="match status" value="1"/>
</dbReference>
<dbReference type="SUPFAM" id="SSF88946">
    <property type="entry name" value="Sigma2 domain of RNA polymerase sigma factors"/>
    <property type="match status" value="1"/>
</dbReference>
<dbReference type="InterPro" id="IPR014284">
    <property type="entry name" value="RNA_pol_sigma-70_dom"/>
</dbReference>
<comment type="caution">
    <text evidence="8">The sequence shown here is derived from an EMBL/GenBank/DDBJ whole genome shotgun (WGS) entry which is preliminary data.</text>
</comment>
<dbReference type="RefSeq" id="WP_203993162.1">
    <property type="nucleotide sequence ID" value="NZ_BOPG01000022.1"/>
</dbReference>
<organism evidence="8 9">
    <name type="scientific">Virgisporangium aurantiacum</name>
    <dbReference type="NCBI Taxonomy" id="175570"/>
    <lineage>
        <taxon>Bacteria</taxon>
        <taxon>Bacillati</taxon>
        <taxon>Actinomycetota</taxon>
        <taxon>Actinomycetes</taxon>
        <taxon>Micromonosporales</taxon>
        <taxon>Micromonosporaceae</taxon>
        <taxon>Virgisporangium</taxon>
    </lineage>
</organism>
<dbReference type="InterPro" id="IPR007627">
    <property type="entry name" value="RNA_pol_sigma70_r2"/>
</dbReference>
<sequence length="187" mass="21122">MSSEHEQFAAYFAARRDKVRRAAYLLCGDWHFADDLAQMAFVRLAQSWRRVRDRDALDAYVQTTLIRVYIAENRRWFRRRERTTDTVADPVLITVDRDGMADSVGRKLAVLAALRRLPPGQRAVLVARYFGDLSVAATAEALSCSTGTVKSQAARAINTMREYLSPLGMTIEGAIGDEVRDEPVRRV</sequence>
<accession>A0A8J3Z3Q0</accession>
<dbReference type="NCBIfam" id="TIGR02937">
    <property type="entry name" value="sigma70-ECF"/>
    <property type="match status" value="1"/>
</dbReference>
<dbReference type="Gene3D" id="1.10.10.10">
    <property type="entry name" value="Winged helix-like DNA-binding domain superfamily/Winged helix DNA-binding domain"/>
    <property type="match status" value="1"/>
</dbReference>
<proteinExistence type="inferred from homology"/>
<protein>
    <submittedName>
        <fullName evidence="8">RNA polymerase sigma24 factor</fullName>
    </submittedName>
</protein>
<dbReference type="InterPro" id="IPR036388">
    <property type="entry name" value="WH-like_DNA-bd_sf"/>
</dbReference>
<dbReference type="EMBL" id="BOPG01000022">
    <property type="protein sequence ID" value="GIJ55807.1"/>
    <property type="molecule type" value="Genomic_DNA"/>
</dbReference>
<keyword evidence="3" id="KW-0731">Sigma factor</keyword>
<evidence type="ECO:0000256" key="2">
    <source>
        <dbReference type="ARBA" id="ARBA00023015"/>
    </source>
</evidence>
<dbReference type="PANTHER" id="PTHR43133">
    <property type="entry name" value="RNA POLYMERASE ECF-TYPE SIGMA FACTO"/>
    <property type="match status" value="1"/>
</dbReference>
<keyword evidence="5" id="KW-0804">Transcription</keyword>
<reference evidence="8" key="1">
    <citation type="submission" date="2021-01" db="EMBL/GenBank/DDBJ databases">
        <title>Whole genome shotgun sequence of Virgisporangium aurantiacum NBRC 16421.</title>
        <authorList>
            <person name="Komaki H."/>
            <person name="Tamura T."/>
        </authorList>
    </citation>
    <scope>NUCLEOTIDE SEQUENCE</scope>
    <source>
        <strain evidence="8">NBRC 16421</strain>
    </source>
</reference>